<keyword evidence="3" id="KW-1185">Reference proteome</keyword>
<keyword evidence="1" id="KW-0812">Transmembrane</keyword>
<dbReference type="AlphaFoldDB" id="A0A290QCB4"/>
<dbReference type="Proteomes" id="UP000217265">
    <property type="component" value="Chromosome"/>
</dbReference>
<evidence type="ECO:0000313" key="3">
    <source>
        <dbReference type="Proteomes" id="UP000217265"/>
    </source>
</evidence>
<dbReference type="KEGG" id="vbh:CMV30_10715"/>
<proteinExistence type="predicted"/>
<name>A0A290QCB4_9BACT</name>
<protein>
    <submittedName>
        <fullName evidence="2">Uncharacterized protein</fullName>
    </submittedName>
</protein>
<sequence length="59" mass="6496">MTSRPPTSLLTAPAHWSLVIGHWSLVIGHWSLVIGHWSLVIRANSARPPPNLRSQTPPP</sequence>
<accession>A0A290QCB4</accession>
<keyword evidence="1" id="KW-1133">Transmembrane helix</keyword>
<organism evidence="2 3">
    <name type="scientific">Nibricoccus aquaticus</name>
    <dbReference type="NCBI Taxonomy" id="2576891"/>
    <lineage>
        <taxon>Bacteria</taxon>
        <taxon>Pseudomonadati</taxon>
        <taxon>Verrucomicrobiota</taxon>
        <taxon>Opitutia</taxon>
        <taxon>Opitutales</taxon>
        <taxon>Opitutaceae</taxon>
        <taxon>Nibricoccus</taxon>
    </lineage>
</organism>
<dbReference type="EMBL" id="CP023344">
    <property type="protein sequence ID" value="ATC66093.1"/>
    <property type="molecule type" value="Genomic_DNA"/>
</dbReference>
<gene>
    <name evidence="2" type="ORF">CMV30_10715</name>
</gene>
<reference evidence="2 3" key="1">
    <citation type="submission" date="2017-09" db="EMBL/GenBank/DDBJ databases">
        <title>Complete genome sequence of Verrucomicrobial strain HZ-65, isolated from freshwater.</title>
        <authorList>
            <person name="Choi A."/>
        </authorList>
    </citation>
    <scope>NUCLEOTIDE SEQUENCE [LARGE SCALE GENOMIC DNA]</scope>
    <source>
        <strain evidence="2 3">HZ-65</strain>
    </source>
</reference>
<evidence type="ECO:0000256" key="1">
    <source>
        <dbReference type="SAM" id="Phobius"/>
    </source>
</evidence>
<feature type="transmembrane region" description="Helical" evidence="1">
    <location>
        <begin position="20"/>
        <end position="41"/>
    </location>
</feature>
<keyword evidence="1" id="KW-0472">Membrane</keyword>
<evidence type="ECO:0000313" key="2">
    <source>
        <dbReference type="EMBL" id="ATC66093.1"/>
    </source>
</evidence>